<gene>
    <name evidence="1" type="ORF">METZ01_LOCUS316916</name>
</gene>
<protein>
    <recommendedName>
        <fullName evidence="2">Trypsin-like serine protease</fullName>
    </recommendedName>
</protein>
<dbReference type="GO" id="GO:0006508">
    <property type="term" value="P:proteolysis"/>
    <property type="evidence" value="ECO:0007669"/>
    <property type="project" value="InterPro"/>
</dbReference>
<dbReference type="PANTHER" id="PTHR22939:SF129">
    <property type="entry name" value="SERINE PROTEASE HTRA2, MITOCHONDRIAL"/>
    <property type="match status" value="1"/>
</dbReference>
<dbReference type="AlphaFoldDB" id="A0A382NWE6"/>
<dbReference type="GO" id="GO:0004252">
    <property type="term" value="F:serine-type endopeptidase activity"/>
    <property type="evidence" value="ECO:0007669"/>
    <property type="project" value="InterPro"/>
</dbReference>
<dbReference type="InterPro" id="IPR009003">
    <property type="entry name" value="Peptidase_S1_PA"/>
</dbReference>
<dbReference type="PRINTS" id="PR00834">
    <property type="entry name" value="PROTEASES2C"/>
</dbReference>
<organism evidence="1">
    <name type="scientific">marine metagenome</name>
    <dbReference type="NCBI Taxonomy" id="408172"/>
    <lineage>
        <taxon>unclassified sequences</taxon>
        <taxon>metagenomes</taxon>
        <taxon>ecological metagenomes</taxon>
    </lineage>
</organism>
<dbReference type="EMBL" id="UINC01102435">
    <property type="protein sequence ID" value="SVC64062.1"/>
    <property type="molecule type" value="Genomic_DNA"/>
</dbReference>
<reference evidence="1" key="1">
    <citation type="submission" date="2018-05" db="EMBL/GenBank/DDBJ databases">
        <authorList>
            <person name="Lanie J.A."/>
            <person name="Ng W.-L."/>
            <person name="Kazmierczak K.M."/>
            <person name="Andrzejewski T.M."/>
            <person name="Davidsen T.M."/>
            <person name="Wayne K.J."/>
            <person name="Tettelin H."/>
            <person name="Glass J.I."/>
            <person name="Rusch D."/>
            <person name="Podicherti R."/>
            <person name="Tsui H.-C.T."/>
            <person name="Winkler M.E."/>
        </authorList>
    </citation>
    <scope>NUCLEOTIDE SEQUENCE</scope>
</reference>
<dbReference type="PANTHER" id="PTHR22939">
    <property type="entry name" value="SERINE PROTEASE FAMILY S1C HTRA-RELATED"/>
    <property type="match status" value="1"/>
</dbReference>
<sequence length="215" mass="22538">VITRAIEKVGPAVASVNVEQHVSSISFDPFFGFGFPRDIYPMKSSGSGVVISPDGYVLTNHHVIANANRITVTLSGGDEYDVQVIGSDETSDLALLKLEGDRFPSANMGDSDDLLIGEWVIALGNPFQLFSVSNKPSASVGIISATHMDFGRQKSGKVFQDMVQTDAAINPGNSGGPLVNALGDVIGINTFIFTGSDYGQGSIGIGFAIPINSAK</sequence>
<dbReference type="SUPFAM" id="SSF50494">
    <property type="entry name" value="Trypsin-like serine proteases"/>
    <property type="match status" value="1"/>
</dbReference>
<dbReference type="Pfam" id="PF13365">
    <property type="entry name" value="Trypsin_2"/>
    <property type="match status" value="1"/>
</dbReference>
<dbReference type="InterPro" id="IPR001940">
    <property type="entry name" value="Peptidase_S1C"/>
</dbReference>
<accession>A0A382NWE6</accession>
<feature type="non-terminal residue" evidence="1">
    <location>
        <position position="1"/>
    </location>
</feature>
<feature type="non-terminal residue" evidence="1">
    <location>
        <position position="215"/>
    </location>
</feature>
<proteinExistence type="predicted"/>
<evidence type="ECO:0008006" key="2">
    <source>
        <dbReference type="Google" id="ProtNLM"/>
    </source>
</evidence>
<dbReference type="Gene3D" id="2.40.10.120">
    <property type="match status" value="1"/>
</dbReference>
<evidence type="ECO:0000313" key="1">
    <source>
        <dbReference type="EMBL" id="SVC64062.1"/>
    </source>
</evidence>
<name>A0A382NWE6_9ZZZZ</name>